<sequence>MPNTEVQDKNKNLKIASDWGKLELAGEDIYKFKAGKYPYNALSSKVNEKILQENFNAELIDHEVDENTGFAS</sequence>
<dbReference type="Proteomes" id="UP001248134">
    <property type="component" value="Unassembled WGS sequence"/>
</dbReference>
<evidence type="ECO:0000313" key="1">
    <source>
        <dbReference type="EMBL" id="MDR4329332.1"/>
    </source>
</evidence>
<reference evidence="2 3" key="1">
    <citation type="submission" date="2017-09" db="EMBL/GenBank/DDBJ databases">
        <title>Large-scale bioinformatics analysis of Bacillus genomes uncovers conserved roles of natural products in bacterial physiology.</title>
        <authorList>
            <consortium name="Agbiome Team Llc"/>
            <person name="Bleich R.M."/>
            <person name="Grubbs K.J."/>
            <person name="Santa Maria K.C."/>
            <person name="Allen S.E."/>
            <person name="Farag S."/>
            <person name="Shank E.A."/>
            <person name="Bowers A."/>
        </authorList>
    </citation>
    <scope>NUCLEOTIDE SEQUENCE [LARGE SCALE GENOMIC DNA]</scope>
    <source>
        <strain evidence="2 3">AFS037265</strain>
    </source>
</reference>
<evidence type="ECO:0000313" key="4">
    <source>
        <dbReference type="Proteomes" id="UP001248134"/>
    </source>
</evidence>
<dbReference type="EMBL" id="NUTL01000108">
    <property type="protein sequence ID" value="PHE91076.1"/>
    <property type="molecule type" value="Genomic_DNA"/>
</dbReference>
<organism evidence="1 4">
    <name type="scientific">Bacillus pseudomycoides</name>
    <dbReference type="NCBI Taxonomy" id="64104"/>
    <lineage>
        <taxon>Bacteria</taxon>
        <taxon>Bacillati</taxon>
        <taxon>Bacillota</taxon>
        <taxon>Bacilli</taxon>
        <taxon>Bacillales</taxon>
        <taxon>Bacillaceae</taxon>
        <taxon>Bacillus</taxon>
        <taxon>Bacillus cereus group</taxon>
    </lineage>
</organism>
<name>A0AAJ1Z8B2_9BACI</name>
<dbReference type="Proteomes" id="UP000221918">
    <property type="component" value="Unassembled WGS sequence"/>
</dbReference>
<comment type="caution">
    <text evidence="1">The sequence shown here is derived from an EMBL/GenBank/DDBJ whole genome shotgun (WGS) entry which is preliminary data.</text>
</comment>
<evidence type="ECO:0000313" key="2">
    <source>
        <dbReference type="EMBL" id="PHE91076.1"/>
    </source>
</evidence>
<evidence type="ECO:0000313" key="3">
    <source>
        <dbReference type="Proteomes" id="UP000221918"/>
    </source>
</evidence>
<proteinExistence type="predicted"/>
<protein>
    <submittedName>
        <fullName evidence="1">Lipase</fullName>
    </submittedName>
</protein>
<dbReference type="EMBL" id="VLYX01000060">
    <property type="protein sequence ID" value="MDR4329332.1"/>
    <property type="molecule type" value="Genomic_DNA"/>
</dbReference>
<accession>A0AAJ1Z8B2</accession>
<gene>
    <name evidence="2" type="ORF">COF81_22735</name>
    <name evidence="1" type="ORF">FOS08_26815</name>
</gene>
<dbReference type="AlphaFoldDB" id="A0AAJ1Z8B2"/>
<reference evidence="1" key="2">
    <citation type="submission" date="2019-07" db="EMBL/GenBank/DDBJ databases">
        <title>Phylogenomic Reclassification of ATCC Bacillus Strains and Various Taxa within the Genus Bacillus.</title>
        <authorList>
            <person name="Riojas M.A."/>
            <person name="Frank A.M."/>
            <person name="Fenn S.L."/>
            <person name="King S.P."/>
            <person name="Brower S.M."/>
            <person name="Hazbon M.H."/>
        </authorList>
    </citation>
    <scope>NUCLEOTIDE SEQUENCE</scope>
    <source>
        <strain evidence="1">NR-12239</strain>
    </source>
</reference>